<dbReference type="InterPro" id="IPR044681">
    <property type="entry name" value="PICBP-like"/>
</dbReference>
<feature type="compositionally biased region" description="Low complexity" evidence="1">
    <location>
        <begin position="155"/>
        <end position="170"/>
    </location>
</feature>
<proteinExistence type="predicted"/>
<reference evidence="3 4" key="1">
    <citation type="journal article" date="2023" name="Hortic Res">
        <title>Pangenome of water caltrop reveals structural variations and asymmetric subgenome divergence after allopolyploidization.</title>
        <authorList>
            <person name="Zhang X."/>
            <person name="Chen Y."/>
            <person name="Wang L."/>
            <person name="Yuan Y."/>
            <person name="Fang M."/>
            <person name="Shi L."/>
            <person name="Lu R."/>
            <person name="Comes H.P."/>
            <person name="Ma Y."/>
            <person name="Chen Y."/>
            <person name="Huang G."/>
            <person name="Zhou Y."/>
            <person name="Zheng Z."/>
            <person name="Qiu Y."/>
        </authorList>
    </citation>
    <scope>NUCLEOTIDE SEQUENCE [LARGE SCALE GENOMIC DNA]</scope>
    <source>
        <strain evidence="3">F231</strain>
    </source>
</reference>
<feature type="compositionally biased region" description="Basic and acidic residues" evidence="1">
    <location>
        <begin position="327"/>
        <end position="342"/>
    </location>
</feature>
<dbReference type="SMART" id="SM01054">
    <property type="entry name" value="CaM_binding"/>
    <property type="match status" value="2"/>
</dbReference>
<dbReference type="Pfam" id="PF07839">
    <property type="entry name" value="CaM_binding"/>
    <property type="match status" value="2"/>
</dbReference>
<evidence type="ECO:0000313" key="4">
    <source>
        <dbReference type="Proteomes" id="UP001346149"/>
    </source>
</evidence>
<feature type="compositionally biased region" description="Polar residues" evidence="1">
    <location>
        <begin position="113"/>
        <end position="127"/>
    </location>
</feature>
<organism evidence="3 4">
    <name type="scientific">Trapa natans</name>
    <name type="common">Water chestnut</name>
    <dbReference type="NCBI Taxonomy" id="22666"/>
    <lineage>
        <taxon>Eukaryota</taxon>
        <taxon>Viridiplantae</taxon>
        <taxon>Streptophyta</taxon>
        <taxon>Embryophyta</taxon>
        <taxon>Tracheophyta</taxon>
        <taxon>Spermatophyta</taxon>
        <taxon>Magnoliopsida</taxon>
        <taxon>eudicotyledons</taxon>
        <taxon>Gunneridae</taxon>
        <taxon>Pentapetalae</taxon>
        <taxon>rosids</taxon>
        <taxon>malvids</taxon>
        <taxon>Myrtales</taxon>
        <taxon>Lythraceae</taxon>
        <taxon>Trapa</taxon>
    </lineage>
</organism>
<feature type="compositionally biased region" description="Basic and acidic residues" evidence="1">
    <location>
        <begin position="1334"/>
        <end position="1347"/>
    </location>
</feature>
<feature type="region of interest" description="Disordered" evidence="1">
    <location>
        <begin position="1080"/>
        <end position="1157"/>
    </location>
</feature>
<dbReference type="Proteomes" id="UP001346149">
    <property type="component" value="Unassembled WGS sequence"/>
</dbReference>
<feature type="region of interest" description="Disordered" evidence="1">
    <location>
        <begin position="326"/>
        <end position="361"/>
    </location>
</feature>
<feature type="compositionally biased region" description="Polar residues" evidence="1">
    <location>
        <begin position="558"/>
        <end position="571"/>
    </location>
</feature>
<evidence type="ECO:0000313" key="3">
    <source>
        <dbReference type="EMBL" id="KAK4799791.1"/>
    </source>
</evidence>
<feature type="compositionally biased region" description="Basic and acidic residues" evidence="1">
    <location>
        <begin position="1119"/>
        <end position="1139"/>
    </location>
</feature>
<feature type="compositionally biased region" description="Basic and acidic residues" evidence="1">
    <location>
        <begin position="94"/>
        <end position="109"/>
    </location>
</feature>
<feature type="compositionally biased region" description="Polar residues" evidence="1">
    <location>
        <begin position="851"/>
        <end position="862"/>
    </location>
</feature>
<feature type="domain" description="Calmodulin-binding" evidence="2">
    <location>
        <begin position="1142"/>
        <end position="1247"/>
    </location>
</feature>
<evidence type="ECO:0000259" key="2">
    <source>
        <dbReference type="SMART" id="SM01054"/>
    </source>
</evidence>
<sequence length="1347" mass="149768">MGKFMKSGEPQSENLLTNLPSDAAGSKSSSPIRTTVSPSEDKENDPSSHQKTGDDIQEAVGDGRRRSSAKVVTKGLVKLPSSKRRRPGIIKGHGGAEQKKKLNNSHDIKLVSLNGSSPRRKSSSNYEHFSNLSKDAGALPNYLKATKSSGVRMVSSTPSPHKSKSSISSSGQEGEIFGSFNQNAARKRPAIALRRTAMLRPMRILAKIPSLRPKRHATRRCSEISNVSHSSIHRATCSSAIKDSKFPAQVESEERGDGWKSNPSMKVCPYSYCSLHGHPRAAPLLKRLMSARKRVKSQRIKKLDQEVKGIGIGSSHEAENELAEAWKSGEDTDLHADEKEDGVKEEDEAALQQKQQQSQTASLLMVDEESMRQASDLYLEGQHGLEPSPTFQETCMKRESEGEIVEYIYEGKNVKDECEKGLISGKGKSVSIAVQTEPEHEELGTEPSAADYFAKDTCVEVLEAVLTVQENVCEKGHLTGDLSHEDSTSHNMPLDTSKFVYIGEEEEERGAAIRTEELASVHERVEGNLESLGEPKDTLTDSREVPTLESLGERAGTFSGSSEEPNSNVPCMNNMDKSMESPGESEVDSTSNDSYKSAFGGKKFNGLWYLIYQHMVSDLDENGGMESTVERDNKEERKINAKLSPEFDHNPRVEKVEEEAPQLEGLRQSDAIKLLQEAITKILEKSQDQLLIKKSASNYAIFVKKEVDDLSTDWERREDAELKEKMVEAHLVPKAEDQRGLNAECRPNHLASQRWSNLKKYILMRRFIKAMEKTKNLGRRIHGYPSSEVSPEHEKVNLRQQLVGERRSAEEWMLDYALQKAVSTLDPAQKRRVALLVEAFERVNPIPAGKTLNNMNASSPSTVGPLASRKTSLVETEERTATESVSYHELNIEEMPSPSNKCTKAREKLEPSKECDGSLKEIDKFVAGNASVWSSAAVEVMGTVEEVGEAVAKKEENLHSPLPEKGRPISVTDVGEELQLEKKKYTGLWFLIYKQMASGLAAEQGNESTDSFVGGSRKEEEEEAENEKKSIENDNDSLDALESEQSMLTSQREDTEEMNLGKIEAVKLVQKAIDNILGECEDSSPNNLCSTGNEVPEQESKEENCTSCVETSLPPSTDSTKDPYIRKEHKLQSDPERQWPDGAAQQEERKALQDANKSKLRPMRNWNNLRKVILLRRFVKALETKVSNFNPRGGRHLPPDHDAEPEKVNLKHQDMDERKSAEEYLLDCALQQVVSRLTPARKRKNIPSLIHSMAGLQQYYFFPTDFFYPRPPPAAPDAAAVLPVQAIKDDYANPTRTGDPGLVQQATSAATPRAALSASLTEKDLKSRTPIIAEPKKPSDRGQEDEE</sequence>
<feature type="compositionally biased region" description="Polar residues" evidence="1">
    <location>
        <begin position="9"/>
        <end position="38"/>
    </location>
</feature>
<feature type="compositionally biased region" description="Polar residues" evidence="1">
    <location>
        <begin position="1105"/>
        <end position="1118"/>
    </location>
</feature>
<feature type="region of interest" description="Disordered" evidence="1">
    <location>
        <begin position="148"/>
        <end position="174"/>
    </location>
</feature>
<feature type="compositionally biased region" description="Basic and acidic residues" evidence="1">
    <location>
        <begin position="528"/>
        <end position="546"/>
    </location>
</feature>
<dbReference type="EMBL" id="JAXQNO010000004">
    <property type="protein sequence ID" value="KAK4799791.1"/>
    <property type="molecule type" value="Genomic_DNA"/>
</dbReference>
<dbReference type="PANTHER" id="PTHR33923">
    <property type="entry name" value="CALMODULIN-BINDING PROTEIN-RELATED"/>
    <property type="match status" value="1"/>
</dbReference>
<feature type="region of interest" description="Disordered" evidence="1">
    <location>
        <begin position="1002"/>
        <end position="1038"/>
    </location>
</feature>
<accession>A0AAN7MRK3</accession>
<name>A0AAN7MRK3_TRANT</name>
<feature type="compositionally biased region" description="Low complexity" evidence="1">
    <location>
        <begin position="350"/>
        <end position="361"/>
    </location>
</feature>
<dbReference type="PANTHER" id="PTHR33923:SF3">
    <property type="entry name" value="CALMODULIN BINDING PROTEIN PICBP"/>
    <property type="match status" value="1"/>
</dbReference>
<feature type="compositionally biased region" description="Basic and acidic residues" evidence="1">
    <location>
        <begin position="39"/>
        <end position="54"/>
    </location>
</feature>
<comment type="caution">
    <text evidence="3">The sequence shown here is derived from an EMBL/GenBank/DDBJ whole genome shotgun (WGS) entry which is preliminary data.</text>
</comment>
<protein>
    <recommendedName>
        <fullName evidence="2">Calmodulin-binding domain-containing protein</fullName>
    </recommendedName>
</protein>
<dbReference type="InterPro" id="IPR012417">
    <property type="entry name" value="CaM-bd_dom_pln"/>
</dbReference>
<keyword evidence="4" id="KW-1185">Reference proteome</keyword>
<gene>
    <name evidence="3" type="ORF">SAY86_025156</name>
</gene>
<feature type="region of interest" description="Disordered" evidence="1">
    <location>
        <begin position="1291"/>
        <end position="1347"/>
    </location>
</feature>
<feature type="domain" description="Calmodulin-binding" evidence="2">
    <location>
        <begin position="731"/>
        <end position="845"/>
    </location>
</feature>
<feature type="region of interest" description="Disordered" evidence="1">
    <location>
        <begin position="1"/>
        <end position="127"/>
    </location>
</feature>
<feature type="compositionally biased region" description="Polar residues" evidence="1">
    <location>
        <begin position="1083"/>
        <end position="1093"/>
    </location>
</feature>
<feature type="region of interest" description="Disordered" evidence="1">
    <location>
        <begin position="851"/>
        <end position="886"/>
    </location>
</feature>
<feature type="region of interest" description="Disordered" evidence="1">
    <location>
        <begin position="528"/>
        <end position="594"/>
    </location>
</feature>
<dbReference type="GO" id="GO:0005516">
    <property type="term" value="F:calmodulin binding"/>
    <property type="evidence" value="ECO:0007669"/>
    <property type="project" value="InterPro"/>
</dbReference>
<evidence type="ECO:0000256" key="1">
    <source>
        <dbReference type="SAM" id="MobiDB-lite"/>
    </source>
</evidence>